<dbReference type="InterPro" id="IPR050361">
    <property type="entry name" value="MPP/UQCRC_Complex"/>
</dbReference>
<dbReference type="SUPFAM" id="SSF63411">
    <property type="entry name" value="LuxS/MPP-like metallohydrolase"/>
    <property type="match status" value="2"/>
</dbReference>
<dbReference type="RefSeq" id="WP_345258598.1">
    <property type="nucleotide sequence ID" value="NZ_BAABGY010000035.1"/>
</dbReference>
<dbReference type="Gene3D" id="3.30.830.10">
    <property type="entry name" value="Metalloenzyme, LuxS/M16 peptidase-like"/>
    <property type="match status" value="2"/>
</dbReference>
<gene>
    <name evidence="4" type="ORF">GCM10023184_47640</name>
</gene>
<dbReference type="InterPro" id="IPR011249">
    <property type="entry name" value="Metalloenz_LuxS/M16"/>
</dbReference>
<feature type="signal peptide" evidence="1">
    <location>
        <begin position="1"/>
        <end position="18"/>
    </location>
</feature>
<dbReference type="Pfam" id="PF00675">
    <property type="entry name" value="Peptidase_M16"/>
    <property type="match status" value="1"/>
</dbReference>
<keyword evidence="1" id="KW-0732">Signal</keyword>
<evidence type="ECO:0000313" key="4">
    <source>
        <dbReference type="EMBL" id="GAA4345818.1"/>
    </source>
</evidence>
<reference evidence="5" key="1">
    <citation type="journal article" date="2019" name="Int. J. Syst. Evol. Microbiol.">
        <title>The Global Catalogue of Microorganisms (GCM) 10K type strain sequencing project: providing services to taxonomists for standard genome sequencing and annotation.</title>
        <authorList>
            <consortium name="The Broad Institute Genomics Platform"/>
            <consortium name="The Broad Institute Genome Sequencing Center for Infectious Disease"/>
            <person name="Wu L."/>
            <person name="Ma J."/>
        </authorList>
    </citation>
    <scope>NUCLEOTIDE SEQUENCE [LARGE SCALE GENOMIC DNA]</scope>
    <source>
        <strain evidence="5">JCM 17919</strain>
    </source>
</reference>
<dbReference type="InterPro" id="IPR007863">
    <property type="entry name" value="Peptidase_M16_C"/>
</dbReference>
<dbReference type="PANTHER" id="PTHR11851">
    <property type="entry name" value="METALLOPROTEASE"/>
    <property type="match status" value="1"/>
</dbReference>
<feature type="domain" description="Peptidase M16 N-terminal" evidence="2">
    <location>
        <begin position="58"/>
        <end position="178"/>
    </location>
</feature>
<feature type="domain" description="Peptidase M16 C-terminal" evidence="3">
    <location>
        <begin position="197"/>
        <end position="374"/>
    </location>
</feature>
<comment type="caution">
    <text evidence="4">The sequence shown here is derived from an EMBL/GenBank/DDBJ whole genome shotgun (WGS) entry which is preliminary data.</text>
</comment>
<feature type="chain" id="PRO_5045983742" description="Insulinase family protein" evidence="1">
    <location>
        <begin position="19"/>
        <end position="689"/>
    </location>
</feature>
<sequence length="689" mass="73924">MKKALVYILSALPLVTMAQVDRSKAPAPAPAPAIKIGQPATFTLPNGLRVFVVTNRKIPQVSATLTLDMDGIVEGAKTGVSSIAGELLRRGTTTKSKAQLDEAIDFIGGSVSTSGMSASASSLKQHFPKVFSLMSEMILKPAFPASELEKVRTQSLSSLQQAKDNPSSIATNVANRLTYGKDHPYGDIETEETLKAITLADVRNYVSTYWKPNNAYLVFVGDITAAEAKALATTGLGTWKKGAVPKKEYAAPKAPQKTYIALVDRPASVQSQITFITPVELKPGAPEVIGVSVMSNILGGGFSGRLFATLREKYGFTYGAYSSITPNRLIGNFQASASVRNEKTDSAIGAFLGEFNRIRSEAIDETEVSRMKNYLSGSFARSLENPSTIAGFALNIARNHLPADYYQNYLKNLAAVTPQNVAQLANRYVQPGNLVVVIVGNAKQVAPGLEKYGEVRYFDVYGNPATAPSAAKKAAEGVTAQSVIEKAAAATANPESMSAVKDLSLNGTLSVMGQTLQMSEKMIVPSAYSSVVSMGGRAFQKQVMKGGTYSVEQRGQAEEADAGDKEEMNESAAFFLESYMLKKGGYTFTLSPDIEKVNGKDAYAVQVKTPAGRALTYYYDVTTGLKVKMSKEEDGPAGKMTVSTYYSDYKPFNGVMIPTKILLDQGQIKLEGTFTDIKVNSGLKESDIQ</sequence>
<evidence type="ECO:0000259" key="2">
    <source>
        <dbReference type="Pfam" id="PF00675"/>
    </source>
</evidence>
<evidence type="ECO:0000259" key="3">
    <source>
        <dbReference type="Pfam" id="PF05193"/>
    </source>
</evidence>
<keyword evidence="5" id="KW-1185">Reference proteome</keyword>
<evidence type="ECO:0000313" key="5">
    <source>
        <dbReference type="Proteomes" id="UP001501725"/>
    </source>
</evidence>
<evidence type="ECO:0000256" key="1">
    <source>
        <dbReference type="SAM" id="SignalP"/>
    </source>
</evidence>
<accession>A0ABP8HW53</accession>
<proteinExistence type="predicted"/>
<dbReference type="Pfam" id="PF05193">
    <property type="entry name" value="Peptidase_M16_C"/>
    <property type="match status" value="1"/>
</dbReference>
<organism evidence="4 5">
    <name type="scientific">Flaviaesturariibacter amylovorans</name>
    <dbReference type="NCBI Taxonomy" id="1084520"/>
    <lineage>
        <taxon>Bacteria</taxon>
        <taxon>Pseudomonadati</taxon>
        <taxon>Bacteroidota</taxon>
        <taxon>Chitinophagia</taxon>
        <taxon>Chitinophagales</taxon>
        <taxon>Chitinophagaceae</taxon>
        <taxon>Flaviaestuariibacter</taxon>
    </lineage>
</organism>
<dbReference type="InterPro" id="IPR011765">
    <property type="entry name" value="Pept_M16_N"/>
</dbReference>
<evidence type="ECO:0008006" key="6">
    <source>
        <dbReference type="Google" id="ProtNLM"/>
    </source>
</evidence>
<dbReference type="Proteomes" id="UP001501725">
    <property type="component" value="Unassembled WGS sequence"/>
</dbReference>
<name>A0ABP8HW53_9BACT</name>
<protein>
    <recommendedName>
        <fullName evidence="6">Insulinase family protein</fullName>
    </recommendedName>
</protein>
<dbReference type="EMBL" id="BAABGY010000035">
    <property type="protein sequence ID" value="GAA4345818.1"/>
    <property type="molecule type" value="Genomic_DNA"/>
</dbReference>